<dbReference type="InterPro" id="IPR043128">
    <property type="entry name" value="Rev_trsase/Diguanyl_cyclase"/>
</dbReference>
<feature type="transmembrane region" description="Helical" evidence="3">
    <location>
        <begin position="71"/>
        <end position="91"/>
    </location>
</feature>
<dbReference type="PANTHER" id="PTHR45138:SF9">
    <property type="entry name" value="DIGUANYLATE CYCLASE DGCM-RELATED"/>
    <property type="match status" value="1"/>
</dbReference>
<dbReference type="RefSeq" id="WP_187783121.1">
    <property type="nucleotide sequence ID" value="NZ_JACTVA010000004.1"/>
</dbReference>
<feature type="transmembrane region" description="Helical" evidence="3">
    <location>
        <begin position="97"/>
        <end position="118"/>
    </location>
</feature>
<dbReference type="EC" id="2.7.7.65" evidence="1"/>
<name>A0ABR7RIL0_9PROT</name>
<keyword evidence="6" id="KW-1185">Reference proteome</keyword>
<protein>
    <recommendedName>
        <fullName evidence="1">diguanylate cyclase</fullName>
        <ecNumber evidence="1">2.7.7.65</ecNumber>
    </recommendedName>
</protein>
<evidence type="ECO:0000256" key="1">
    <source>
        <dbReference type="ARBA" id="ARBA00012528"/>
    </source>
</evidence>
<evidence type="ECO:0000259" key="4">
    <source>
        <dbReference type="PROSITE" id="PS50887"/>
    </source>
</evidence>
<dbReference type="Gene3D" id="3.30.70.270">
    <property type="match status" value="1"/>
</dbReference>
<dbReference type="PROSITE" id="PS50887">
    <property type="entry name" value="GGDEF"/>
    <property type="match status" value="1"/>
</dbReference>
<organism evidence="5 6">
    <name type="scientific">Teichococcus aerophilus</name>
    <dbReference type="NCBI Taxonomy" id="1224513"/>
    <lineage>
        <taxon>Bacteria</taxon>
        <taxon>Pseudomonadati</taxon>
        <taxon>Pseudomonadota</taxon>
        <taxon>Alphaproteobacteria</taxon>
        <taxon>Acetobacterales</taxon>
        <taxon>Roseomonadaceae</taxon>
        <taxon>Roseomonas</taxon>
    </lineage>
</organism>
<evidence type="ECO:0000313" key="6">
    <source>
        <dbReference type="Proteomes" id="UP000626026"/>
    </source>
</evidence>
<feature type="transmembrane region" description="Helical" evidence="3">
    <location>
        <begin position="12"/>
        <end position="30"/>
    </location>
</feature>
<feature type="transmembrane region" description="Helical" evidence="3">
    <location>
        <begin position="42"/>
        <end position="59"/>
    </location>
</feature>
<dbReference type="PANTHER" id="PTHR45138">
    <property type="entry name" value="REGULATORY COMPONENTS OF SENSORY TRANSDUCTION SYSTEM"/>
    <property type="match status" value="1"/>
</dbReference>
<dbReference type="Proteomes" id="UP000626026">
    <property type="component" value="Unassembled WGS sequence"/>
</dbReference>
<dbReference type="EMBL" id="JACTVA010000004">
    <property type="protein sequence ID" value="MBC9205945.1"/>
    <property type="molecule type" value="Genomic_DNA"/>
</dbReference>
<dbReference type="SUPFAM" id="SSF55073">
    <property type="entry name" value="Nucleotide cyclase"/>
    <property type="match status" value="1"/>
</dbReference>
<dbReference type="Pfam" id="PF00990">
    <property type="entry name" value="GGDEF"/>
    <property type="match status" value="1"/>
</dbReference>
<dbReference type="SMART" id="SM00267">
    <property type="entry name" value="GGDEF"/>
    <property type="match status" value="1"/>
</dbReference>
<reference evidence="5 6" key="1">
    <citation type="journal article" date="2013" name="Int. J. Syst. Evol. Microbiol.">
        <title>Roseomonas aerophila sp. nov., isolated from air.</title>
        <authorList>
            <person name="Kim S.J."/>
            <person name="Weon H.Y."/>
            <person name="Ahn J.H."/>
            <person name="Hong S.B."/>
            <person name="Seok S.J."/>
            <person name="Whang K.S."/>
            <person name="Kwon S.W."/>
        </authorList>
    </citation>
    <scope>NUCLEOTIDE SEQUENCE [LARGE SCALE GENOMIC DNA]</scope>
    <source>
        <strain evidence="5 6">NBRC 108923</strain>
    </source>
</reference>
<accession>A0ABR7RIL0</accession>
<dbReference type="CDD" id="cd01949">
    <property type="entry name" value="GGDEF"/>
    <property type="match status" value="1"/>
</dbReference>
<dbReference type="InterPro" id="IPR029787">
    <property type="entry name" value="Nucleotide_cyclase"/>
</dbReference>
<evidence type="ECO:0000256" key="2">
    <source>
        <dbReference type="ARBA" id="ARBA00034247"/>
    </source>
</evidence>
<evidence type="ECO:0000313" key="5">
    <source>
        <dbReference type="EMBL" id="MBC9205945.1"/>
    </source>
</evidence>
<comment type="catalytic activity">
    <reaction evidence="2">
        <text>2 GTP = 3',3'-c-di-GMP + 2 diphosphate</text>
        <dbReference type="Rhea" id="RHEA:24898"/>
        <dbReference type="ChEBI" id="CHEBI:33019"/>
        <dbReference type="ChEBI" id="CHEBI:37565"/>
        <dbReference type="ChEBI" id="CHEBI:58805"/>
        <dbReference type="EC" id="2.7.7.65"/>
    </reaction>
</comment>
<feature type="transmembrane region" description="Helical" evidence="3">
    <location>
        <begin position="125"/>
        <end position="146"/>
    </location>
</feature>
<sequence length="356" mass="38430">MDASLKRYRDTVVNGLFIAGLIAAMLMWGLETYGGVITPVDRVAYPAMVAVYTAVPVLFRFLPRHRPVIELVAYAAVAGYFAVHLTAIVLGGSDRSIYATASILQWLPFLYVVAFVVFRRSVARIAAACVFAVSVIPPILSMLWLGTGLGTETGLLLLNAYAANFVLLATLTLITALYEGYERVSRQARHMTSIAQTDMLTGIANRRGLEHLLRGVGAEGGRSVGLILLDFDHFKSVNDRFGHLIGDELLVMLARRMKLCLLPHERAGRWGGEEFLVVVLDGNVASTLETAERLRQAVEAESHPVAGQVTISLGVALWDGGGGMNAALAQADAALYAAKAQGRNRVVIQQPTRLAA</sequence>
<feature type="transmembrane region" description="Helical" evidence="3">
    <location>
        <begin position="158"/>
        <end position="181"/>
    </location>
</feature>
<keyword evidence="3" id="KW-0812">Transmembrane</keyword>
<proteinExistence type="predicted"/>
<keyword evidence="3" id="KW-1133">Transmembrane helix</keyword>
<dbReference type="InterPro" id="IPR050469">
    <property type="entry name" value="Diguanylate_Cyclase"/>
</dbReference>
<comment type="caution">
    <text evidence="5">The sequence shown here is derived from an EMBL/GenBank/DDBJ whole genome shotgun (WGS) entry which is preliminary data.</text>
</comment>
<dbReference type="InterPro" id="IPR000160">
    <property type="entry name" value="GGDEF_dom"/>
</dbReference>
<keyword evidence="3" id="KW-0472">Membrane</keyword>
<gene>
    <name evidence="5" type="ORF">IBL26_03780</name>
</gene>
<feature type="domain" description="GGDEF" evidence="4">
    <location>
        <begin position="222"/>
        <end position="351"/>
    </location>
</feature>
<dbReference type="NCBIfam" id="TIGR00254">
    <property type="entry name" value="GGDEF"/>
    <property type="match status" value="1"/>
</dbReference>
<evidence type="ECO:0000256" key="3">
    <source>
        <dbReference type="SAM" id="Phobius"/>
    </source>
</evidence>